<keyword evidence="4" id="KW-1185">Reference proteome</keyword>
<feature type="chain" id="PRO_5035769898" description="Lipoprotein" evidence="2">
    <location>
        <begin position="20"/>
        <end position="208"/>
    </location>
</feature>
<dbReference type="RefSeq" id="WP_284054670.1">
    <property type="nucleotide sequence ID" value="NZ_JAGRQC010000004.1"/>
</dbReference>
<dbReference type="AlphaFoldDB" id="A0A8T4IMM4"/>
<dbReference type="PROSITE" id="PS51257">
    <property type="entry name" value="PROKAR_LIPOPROTEIN"/>
    <property type="match status" value="1"/>
</dbReference>
<dbReference type="EMBL" id="JAGRQC010000004">
    <property type="protein sequence ID" value="MBR0553406.1"/>
    <property type="molecule type" value="Genomic_DNA"/>
</dbReference>
<comment type="caution">
    <text evidence="3">The sequence shown here is derived from an EMBL/GenBank/DDBJ whole genome shotgun (WGS) entry which is preliminary data.</text>
</comment>
<evidence type="ECO:0000313" key="4">
    <source>
        <dbReference type="Proteomes" id="UP000676996"/>
    </source>
</evidence>
<name>A0A8T4IMM4_9SPHN</name>
<sequence length="208" mass="21320">MRRTHTLLIAGLAGCAALAACNGTSQQPTPEATEAVSANEGAPLQSAGWDRLFTSPADALAAASDDGFAPESYDPTGGEPPYQAKSAPITLSGSTPDAANQASFTASGNQADKIGTITFSLQLGDSGTAKQAEQHFADMIRQYLSSFGIEDDKNLLAAITNEQNTDGTIAGTPVTIDTGVQTGAMPEVINVTFTRPDATSPDNSKPQG</sequence>
<keyword evidence="2" id="KW-0732">Signal</keyword>
<feature type="signal peptide" evidence="2">
    <location>
        <begin position="1"/>
        <end position="19"/>
    </location>
</feature>
<gene>
    <name evidence="3" type="ORF">J7S20_12925</name>
</gene>
<evidence type="ECO:0008006" key="5">
    <source>
        <dbReference type="Google" id="ProtNLM"/>
    </source>
</evidence>
<feature type="compositionally biased region" description="Polar residues" evidence="1">
    <location>
        <begin position="89"/>
        <end position="100"/>
    </location>
</feature>
<organism evidence="3 4">
    <name type="scientific">Stakelama marina</name>
    <dbReference type="NCBI Taxonomy" id="2826939"/>
    <lineage>
        <taxon>Bacteria</taxon>
        <taxon>Pseudomonadati</taxon>
        <taxon>Pseudomonadota</taxon>
        <taxon>Alphaproteobacteria</taxon>
        <taxon>Sphingomonadales</taxon>
        <taxon>Sphingomonadaceae</taxon>
        <taxon>Stakelama</taxon>
    </lineage>
</organism>
<reference evidence="3" key="1">
    <citation type="submission" date="2021-04" db="EMBL/GenBank/DDBJ databases">
        <title>Ouciella asimina sp. nov., isolated from the surface seawater in the hydrothermal field of Okinawa Trough.</title>
        <authorList>
            <person name="Shuang W."/>
        </authorList>
    </citation>
    <scope>NUCLEOTIDE SEQUENCE</scope>
    <source>
        <strain evidence="3">LXI357</strain>
    </source>
</reference>
<feature type="region of interest" description="Disordered" evidence="1">
    <location>
        <begin position="65"/>
        <end position="100"/>
    </location>
</feature>
<evidence type="ECO:0000313" key="3">
    <source>
        <dbReference type="EMBL" id="MBR0553406.1"/>
    </source>
</evidence>
<accession>A0A8T4IMM4</accession>
<dbReference type="Proteomes" id="UP000676996">
    <property type="component" value="Unassembled WGS sequence"/>
</dbReference>
<proteinExistence type="predicted"/>
<evidence type="ECO:0000256" key="1">
    <source>
        <dbReference type="SAM" id="MobiDB-lite"/>
    </source>
</evidence>
<evidence type="ECO:0000256" key="2">
    <source>
        <dbReference type="SAM" id="SignalP"/>
    </source>
</evidence>
<protein>
    <recommendedName>
        <fullName evidence="5">Lipoprotein</fullName>
    </recommendedName>
</protein>